<evidence type="ECO:0000313" key="1">
    <source>
        <dbReference type="EMBL" id="SUN80473.1"/>
    </source>
</evidence>
<dbReference type="Proteomes" id="UP000255236">
    <property type="component" value="Unassembled WGS sequence"/>
</dbReference>
<reference evidence="1" key="1">
    <citation type="submission" date="2018-06" db="EMBL/GenBank/DDBJ databases">
        <authorList>
            <consortium name="Pathogen Informatics"/>
            <person name="Doyle S."/>
        </authorList>
    </citation>
    <scope>NUCLEOTIDE SEQUENCE [LARGE SCALE GENOMIC DNA]</scope>
    <source>
        <strain evidence="1">NCTC11063</strain>
    </source>
</reference>
<proteinExistence type="predicted"/>
<name>A0A380L510_9STRE</name>
<keyword evidence="2" id="KW-1185">Reference proteome</keyword>
<evidence type="ECO:0000313" key="2">
    <source>
        <dbReference type="Proteomes" id="UP000255236"/>
    </source>
</evidence>
<organism evidence="1 2">
    <name type="scientific">Streptococcus milleri</name>
    <dbReference type="NCBI Taxonomy" id="33040"/>
    <lineage>
        <taxon>Bacteria</taxon>
        <taxon>Bacillati</taxon>
        <taxon>Bacillota</taxon>
        <taxon>Bacilli</taxon>
        <taxon>Lactobacillales</taxon>
        <taxon>Streptococcaceae</taxon>
        <taxon>Streptococcus</taxon>
    </lineage>
</organism>
<protein>
    <submittedName>
        <fullName evidence="1">Uncharacterized protein</fullName>
    </submittedName>
</protein>
<sequence length="107" mass="12324">MYHAIHLIDNTDFLLTLDNPKSYNDAKGGNDKFEIWRDIYQQDYVTNGVLEANIKPFEIEQAKYSIADLKEIAHDEVQKNIINLQQFFVSIMLVDVKMPSINSSISS</sequence>
<comment type="caution">
    <text evidence="1">The sequence shown here is derived from an EMBL/GenBank/DDBJ whole genome shotgun (WGS) entry which is preliminary data.</text>
</comment>
<dbReference type="EMBL" id="UHFT01000001">
    <property type="protein sequence ID" value="SUN80473.1"/>
    <property type="molecule type" value="Genomic_DNA"/>
</dbReference>
<gene>
    <name evidence="1" type="ORF">NCTC11063_01178</name>
</gene>
<dbReference type="AlphaFoldDB" id="A0A380L510"/>
<accession>A0A380L510</accession>
<dbReference type="RefSeq" id="WP_115263286.1">
    <property type="nucleotide sequence ID" value="NZ_UHFT01000001.1"/>
</dbReference>